<dbReference type="EMBL" id="GIFC01005304">
    <property type="protein sequence ID" value="MXU87387.1"/>
    <property type="molecule type" value="Transcribed_RNA"/>
</dbReference>
<keyword evidence="1" id="KW-0732">Signal</keyword>
<dbReference type="AlphaFoldDB" id="A0A6B0UDI9"/>
<evidence type="ECO:0000256" key="1">
    <source>
        <dbReference type="SAM" id="SignalP"/>
    </source>
</evidence>
<organism evidence="2">
    <name type="scientific">Ixodes ricinus</name>
    <name type="common">Common tick</name>
    <name type="synonym">Acarus ricinus</name>
    <dbReference type="NCBI Taxonomy" id="34613"/>
    <lineage>
        <taxon>Eukaryota</taxon>
        <taxon>Metazoa</taxon>
        <taxon>Ecdysozoa</taxon>
        <taxon>Arthropoda</taxon>
        <taxon>Chelicerata</taxon>
        <taxon>Arachnida</taxon>
        <taxon>Acari</taxon>
        <taxon>Parasitiformes</taxon>
        <taxon>Ixodida</taxon>
        <taxon>Ixodoidea</taxon>
        <taxon>Ixodidae</taxon>
        <taxon>Ixodinae</taxon>
        <taxon>Ixodes</taxon>
    </lineage>
</organism>
<proteinExistence type="predicted"/>
<accession>A0A6B0UDI9</accession>
<name>A0A6B0UDI9_IXORI</name>
<feature type="signal peptide" evidence="1">
    <location>
        <begin position="1"/>
        <end position="17"/>
    </location>
</feature>
<protein>
    <submittedName>
        <fullName evidence="2">Putative secreted protein</fullName>
    </submittedName>
</protein>
<sequence>MCHLGIVLSLISFITFCNRSSQTVAAKWLERVDRQLDTLGVASCVRVLSGPSPSALTARDCPKMKWAFNSFRWCCKPASTTCGPSTRMKSSKAQFE</sequence>
<feature type="chain" id="PRO_5025328409" evidence="1">
    <location>
        <begin position="18"/>
        <end position="96"/>
    </location>
</feature>
<reference evidence="2" key="1">
    <citation type="submission" date="2019-12" db="EMBL/GenBank/DDBJ databases">
        <title>An insight into the sialome of adult female Ixodes ricinus ticks feeding for 6 days.</title>
        <authorList>
            <person name="Perner J."/>
            <person name="Ribeiro J.M.C."/>
        </authorList>
    </citation>
    <scope>NUCLEOTIDE SEQUENCE</scope>
    <source>
        <strain evidence="2">Semi-engorged</strain>
        <tissue evidence="2">Salivary glands</tissue>
    </source>
</reference>
<evidence type="ECO:0000313" key="2">
    <source>
        <dbReference type="EMBL" id="MXU87387.1"/>
    </source>
</evidence>